<dbReference type="EMBL" id="JAINUG010000031">
    <property type="protein sequence ID" value="KAJ8409286.1"/>
    <property type="molecule type" value="Genomic_DNA"/>
</dbReference>
<protein>
    <submittedName>
        <fullName evidence="2">Uncharacterized protein</fullName>
    </submittedName>
</protein>
<gene>
    <name evidence="2" type="ORF">AAFF_G00234840</name>
</gene>
<evidence type="ECO:0000256" key="1">
    <source>
        <dbReference type="SAM" id="MobiDB-lite"/>
    </source>
</evidence>
<proteinExistence type="predicted"/>
<sequence length="96" mass="10478">MAKVVENLHTRDLAIMATISLPTDDSSEVPSFFSDEQELLPWMTTEAVKAMTDNFLAARKESAGCPDTRNQLQCLRSSPALRDPHTPNGGRGAQCS</sequence>
<evidence type="ECO:0000313" key="2">
    <source>
        <dbReference type="EMBL" id="KAJ8409286.1"/>
    </source>
</evidence>
<dbReference type="Proteomes" id="UP001221898">
    <property type="component" value="Unassembled WGS sequence"/>
</dbReference>
<accession>A0AAD7WTV6</accession>
<organism evidence="2 3">
    <name type="scientific">Aldrovandia affinis</name>
    <dbReference type="NCBI Taxonomy" id="143900"/>
    <lineage>
        <taxon>Eukaryota</taxon>
        <taxon>Metazoa</taxon>
        <taxon>Chordata</taxon>
        <taxon>Craniata</taxon>
        <taxon>Vertebrata</taxon>
        <taxon>Euteleostomi</taxon>
        <taxon>Actinopterygii</taxon>
        <taxon>Neopterygii</taxon>
        <taxon>Teleostei</taxon>
        <taxon>Notacanthiformes</taxon>
        <taxon>Halosauridae</taxon>
        <taxon>Aldrovandia</taxon>
    </lineage>
</organism>
<feature type="region of interest" description="Disordered" evidence="1">
    <location>
        <begin position="75"/>
        <end position="96"/>
    </location>
</feature>
<dbReference type="AlphaFoldDB" id="A0AAD7WTV6"/>
<comment type="caution">
    <text evidence="2">The sequence shown here is derived from an EMBL/GenBank/DDBJ whole genome shotgun (WGS) entry which is preliminary data.</text>
</comment>
<name>A0AAD7WTV6_9TELE</name>
<evidence type="ECO:0000313" key="3">
    <source>
        <dbReference type="Proteomes" id="UP001221898"/>
    </source>
</evidence>
<keyword evidence="3" id="KW-1185">Reference proteome</keyword>
<reference evidence="2" key="1">
    <citation type="journal article" date="2023" name="Science">
        <title>Genome structures resolve the early diversification of teleost fishes.</title>
        <authorList>
            <person name="Parey E."/>
            <person name="Louis A."/>
            <person name="Montfort J."/>
            <person name="Bouchez O."/>
            <person name="Roques C."/>
            <person name="Iampietro C."/>
            <person name="Lluch J."/>
            <person name="Castinel A."/>
            <person name="Donnadieu C."/>
            <person name="Desvignes T."/>
            <person name="Floi Bucao C."/>
            <person name="Jouanno E."/>
            <person name="Wen M."/>
            <person name="Mejri S."/>
            <person name="Dirks R."/>
            <person name="Jansen H."/>
            <person name="Henkel C."/>
            <person name="Chen W.J."/>
            <person name="Zahm M."/>
            <person name="Cabau C."/>
            <person name="Klopp C."/>
            <person name="Thompson A.W."/>
            <person name="Robinson-Rechavi M."/>
            <person name="Braasch I."/>
            <person name="Lecointre G."/>
            <person name="Bobe J."/>
            <person name="Postlethwait J.H."/>
            <person name="Berthelot C."/>
            <person name="Roest Crollius H."/>
            <person name="Guiguen Y."/>
        </authorList>
    </citation>
    <scope>NUCLEOTIDE SEQUENCE</scope>
    <source>
        <strain evidence="2">NC1722</strain>
    </source>
</reference>